<accession>A0A0G0FQP8</accession>
<sequence>MINCTLCSQNPVCRQAGLPFLLRKKSSLQTTAMQFKFDKPMLNQILLHCMKTIQRTTEVISISLPKKTAIKLEQARKVSGQSRSAFIGSLINKIAEEEKWQRIYEKGTKTAKRFKITSEEDIDRILHEG</sequence>
<comment type="caution">
    <text evidence="1">The sequence shown here is derived from an EMBL/GenBank/DDBJ whole genome shotgun (WGS) entry which is preliminary data.</text>
</comment>
<reference evidence="1 2" key="1">
    <citation type="journal article" date="2015" name="Nature">
        <title>rRNA introns, odd ribosomes, and small enigmatic genomes across a large radiation of phyla.</title>
        <authorList>
            <person name="Brown C.T."/>
            <person name="Hug L.A."/>
            <person name="Thomas B.C."/>
            <person name="Sharon I."/>
            <person name="Castelle C.J."/>
            <person name="Singh A."/>
            <person name="Wilkins M.J."/>
            <person name="Williams K.H."/>
            <person name="Banfield J.F."/>
        </authorList>
    </citation>
    <scope>NUCLEOTIDE SEQUENCE [LARGE SCALE GENOMIC DNA]</scope>
</reference>
<dbReference type="Proteomes" id="UP000034448">
    <property type="component" value="Unassembled WGS sequence"/>
</dbReference>
<evidence type="ECO:0000313" key="2">
    <source>
        <dbReference type="Proteomes" id="UP000034448"/>
    </source>
</evidence>
<name>A0A0G0FQP8_9BACT</name>
<dbReference type="EMBL" id="LBSJ01000004">
    <property type="protein sequence ID" value="KKQ16160.1"/>
    <property type="molecule type" value="Genomic_DNA"/>
</dbReference>
<gene>
    <name evidence="1" type="ORF">US28_C0004G0002</name>
</gene>
<evidence type="ECO:0000313" key="1">
    <source>
        <dbReference type="EMBL" id="KKQ16160.1"/>
    </source>
</evidence>
<proteinExistence type="predicted"/>
<protein>
    <submittedName>
        <fullName evidence="1">Uncharacterized protein</fullName>
    </submittedName>
</protein>
<organism evidence="1 2">
    <name type="scientific">Candidatus Daviesbacteria bacterium GW2011_GWA1_36_8</name>
    <dbReference type="NCBI Taxonomy" id="1618417"/>
    <lineage>
        <taxon>Bacteria</taxon>
        <taxon>Candidatus Daviesiibacteriota</taxon>
    </lineage>
</organism>
<dbReference type="AlphaFoldDB" id="A0A0G0FQP8"/>